<name>A0A7N4P5Z3_SARHA</name>
<reference evidence="1" key="2">
    <citation type="submission" date="2025-08" db="UniProtKB">
        <authorList>
            <consortium name="Ensembl"/>
        </authorList>
    </citation>
    <scope>IDENTIFICATION</scope>
</reference>
<sequence>KLAGGGSSLIFGLGTKLSICP</sequence>
<evidence type="ECO:0000313" key="2">
    <source>
        <dbReference type="Proteomes" id="UP000007648"/>
    </source>
</evidence>
<protein>
    <submittedName>
        <fullName evidence="1">Uncharacterized protein</fullName>
    </submittedName>
</protein>
<dbReference type="Proteomes" id="UP000007648">
    <property type="component" value="Unassembled WGS sequence"/>
</dbReference>
<organism evidence="1 2">
    <name type="scientific">Sarcophilus harrisii</name>
    <name type="common">Tasmanian devil</name>
    <name type="synonym">Sarcophilus laniarius</name>
    <dbReference type="NCBI Taxonomy" id="9305"/>
    <lineage>
        <taxon>Eukaryota</taxon>
        <taxon>Metazoa</taxon>
        <taxon>Chordata</taxon>
        <taxon>Craniata</taxon>
        <taxon>Vertebrata</taxon>
        <taxon>Euteleostomi</taxon>
        <taxon>Mammalia</taxon>
        <taxon>Metatheria</taxon>
        <taxon>Dasyuromorphia</taxon>
        <taxon>Dasyuridae</taxon>
        <taxon>Sarcophilus</taxon>
    </lineage>
</organism>
<dbReference type="InParanoid" id="A0A7N4P5Z3"/>
<proteinExistence type="predicted"/>
<dbReference type="AlphaFoldDB" id="A0A7N4P5Z3"/>
<keyword evidence="2" id="KW-1185">Reference proteome</keyword>
<reference evidence="1" key="3">
    <citation type="submission" date="2025-09" db="UniProtKB">
        <authorList>
            <consortium name="Ensembl"/>
        </authorList>
    </citation>
    <scope>IDENTIFICATION</scope>
</reference>
<accession>A0A7N4P5Z3</accession>
<reference evidence="1 2" key="1">
    <citation type="journal article" date="2011" name="Proc. Natl. Acad. Sci. U.S.A.">
        <title>Genetic diversity and population structure of the endangered marsupial Sarcophilus harrisii (Tasmanian devil).</title>
        <authorList>
            <person name="Miller W."/>
            <person name="Hayes V.M."/>
            <person name="Ratan A."/>
            <person name="Petersen D.C."/>
            <person name="Wittekindt N.E."/>
            <person name="Miller J."/>
            <person name="Walenz B."/>
            <person name="Knight J."/>
            <person name="Qi J."/>
            <person name="Zhao F."/>
            <person name="Wang Q."/>
            <person name="Bedoya-Reina O.C."/>
            <person name="Katiyar N."/>
            <person name="Tomsho L.P."/>
            <person name="Kasson L.M."/>
            <person name="Hardie R.A."/>
            <person name="Woodbridge P."/>
            <person name="Tindall E.A."/>
            <person name="Bertelsen M.F."/>
            <person name="Dixon D."/>
            <person name="Pyecroft S."/>
            <person name="Helgen K.M."/>
            <person name="Lesk A.M."/>
            <person name="Pringle T.H."/>
            <person name="Patterson N."/>
            <person name="Zhang Y."/>
            <person name="Kreiss A."/>
            <person name="Woods G.M."/>
            <person name="Jones M.E."/>
            <person name="Schuster S.C."/>
        </authorList>
    </citation>
    <scope>NUCLEOTIDE SEQUENCE [LARGE SCALE GENOMIC DNA]</scope>
</reference>
<dbReference type="Ensembl" id="ENSSHAT00000052838.1">
    <property type="protein sequence ID" value="ENSSHAP00000032151.1"/>
    <property type="gene ID" value="ENSSHAG00000022618.1"/>
</dbReference>
<evidence type="ECO:0000313" key="1">
    <source>
        <dbReference type="Ensembl" id="ENSSHAP00000032151.1"/>
    </source>
</evidence>